<evidence type="ECO:0008006" key="4">
    <source>
        <dbReference type="Google" id="ProtNLM"/>
    </source>
</evidence>
<protein>
    <recommendedName>
        <fullName evidence="4">Histidine kinase N-terminal 7TM region domain-containing protein</fullName>
    </recommendedName>
</protein>
<feature type="transmembrane region" description="Helical" evidence="1">
    <location>
        <begin position="173"/>
        <end position="195"/>
    </location>
</feature>
<feature type="transmembrane region" description="Helical" evidence="1">
    <location>
        <begin position="64"/>
        <end position="84"/>
    </location>
</feature>
<sequence>MIPIVSITDLVLAVLCFGISAKLFASYKTKPSQLMRYFLAFYLFFGISFLFFSIPEIFSKHATIITVFNILAYLSFYLALAYIAQVPFDLLGKTRLAMGIFYFAAIFGIIFVIMRFVDYHPSVPEIKGSYIFWKPIYASWLRSATGIFSGALAIITTIIFYTQGIKHRANRLVFIRSMWMGTGLLFLLFSSLSTYTLNPAALFTPILVSTILAMIGLILIFIGVLYKTEETIEPSSTLN</sequence>
<keyword evidence="1" id="KW-0812">Transmembrane</keyword>
<feature type="transmembrane region" description="Helical" evidence="1">
    <location>
        <begin position="6"/>
        <end position="25"/>
    </location>
</feature>
<comment type="caution">
    <text evidence="2">The sequence shown here is derived from an EMBL/GenBank/DDBJ whole genome shotgun (WGS) entry which is preliminary data.</text>
</comment>
<evidence type="ECO:0000313" key="3">
    <source>
        <dbReference type="Proteomes" id="UP000176846"/>
    </source>
</evidence>
<evidence type="ECO:0000256" key="1">
    <source>
        <dbReference type="SAM" id="Phobius"/>
    </source>
</evidence>
<dbReference type="AlphaFoldDB" id="A0A1F7UXQ1"/>
<feature type="transmembrane region" description="Helical" evidence="1">
    <location>
        <begin position="201"/>
        <end position="226"/>
    </location>
</feature>
<name>A0A1F7UXQ1_9BACT</name>
<dbReference type="EMBL" id="MGEK01000003">
    <property type="protein sequence ID" value="OGL83071.1"/>
    <property type="molecule type" value="Genomic_DNA"/>
</dbReference>
<organism evidence="2 3">
    <name type="scientific">Candidatus Uhrbacteria bacterium RIFCSPLOWO2_01_FULL_47_25</name>
    <dbReference type="NCBI Taxonomy" id="1802402"/>
    <lineage>
        <taxon>Bacteria</taxon>
        <taxon>Candidatus Uhriibacteriota</taxon>
    </lineage>
</organism>
<feature type="transmembrane region" description="Helical" evidence="1">
    <location>
        <begin position="37"/>
        <end position="58"/>
    </location>
</feature>
<keyword evidence="1" id="KW-0472">Membrane</keyword>
<reference evidence="2 3" key="1">
    <citation type="journal article" date="2016" name="Nat. Commun.">
        <title>Thousands of microbial genomes shed light on interconnected biogeochemical processes in an aquifer system.</title>
        <authorList>
            <person name="Anantharaman K."/>
            <person name="Brown C.T."/>
            <person name="Hug L.A."/>
            <person name="Sharon I."/>
            <person name="Castelle C.J."/>
            <person name="Probst A.J."/>
            <person name="Thomas B.C."/>
            <person name="Singh A."/>
            <person name="Wilkins M.J."/>
            <person name="Karaoz U."/>
            <person name="Brodie E.L."/>
            <person name="Williams K.H."/>
            <person name="Hubbard S.S."/>
            <person name="Banfield J.F."/>
        </authorList>
    </citation>
    <scope>NUCLEOTIDE SEQUENCE [LARGE SCALE GENOMIC DNA]</scope>
</reference>
<feature type="transmembrane region" description="Helical" evidence="1">
    <location>
        <begin position="96"/>
        <end position="117"/>
    </location>
</feature>
<dbReference type="Proteomes" id="UP000176846">
    <property type="component" value="Unassembled WGS sequence"/>
</dbReference>
<proteinExistence type="predicted"/>
<accession>A0A1F7UXQ1</accession>
<gene>
    <name evidence="2" type="ORF">A2936_05145</name>
</gene>
<feature type="transmembrane region" description="Helical" evidence="1">
    <location>
        <begin position="137"/>
        <end position="161"/>
    </location>
</feature>
<evidence type="ECO:0000313" key="2">
    <source>
        <dbReference type="EMBL" id="OGL83071.1"/>
    </source>
</evidence>
<keyword evidence="1" id="KW-1133">Transmembrane helix</keyword>